<proteinExistence type="predicted"/>
<evidence type="ECO:0000313" key="2">
    <source>
        <dbReference type="Proteomes" id="UP001221757"/>
    </source>
</evidence>
<reference evidence="1" key="1">
    <citation type="submission" date="2023-03" db="EMBL/GenBank/DDBJ databases">
        <title>Massive genome expansion in bonnet fungi (Mycena s.s.) driven by repeated elements and novel gene families across ecological guilds.</title>
        <authorList>
            <consortium name="Lawrence Berkeley National Laboratory"/>
            <person name="Harder C.B."/>
            <person name="Miyauchi S."/>
            <person name="Viragh M."/>
            <person name="Kuo A."/>
            <person name="Thoen E."/>
            <person name="Andreopoulos B."/>
            <person name="Lu D."/>
            <person name="Skrede I."/>
            <person name="Drula E."/>
            <person name="Henrissat B."/>
            <person name="Morin E."/>
            <person name="Kohler A."/>
            <person name="Barry K."/>
            <person name="LaButti K."/>
            <person name="Morin E."/>
            <person name="Salamov A."/>
            <person name="Lipzen A."/>
            <person name="Mereny Z."/>
            <person name="Hegedus B."/>
            <person name="Baldrian P."/>
            <person name="Stursova M."/>
            <person name="Weitz H."/>
            <person name="Taylor A."/>
            <person name="Grigoriev I.V."/>
            <person name="Nagy L.G."/>
            <person name="Martin F."/>
            <person name="Kauserud H."/>
        </authorList>
    </citation>
    <scope>NUCLEOTIDE SEQUENCE</scope>
    <source>
        <strain evidence="1">CBHHK067</strain>
    </source>
</reference>
<sequence>MAPPCICEDLQIDEDGDYLMPGVGDTLFEDQRALFSRIWMAFRDFLQFQESIFALGTTHEYPIPIPRERFDFRAMYKALLRVLYAMSFQRTRRAQEDDTMQID</sequence>
<dbReference type="EMBL" id="JARKIE010000045">
    <property type="protein sequence ID" value="KAJ7693588.1"/>
    <property type="molecule type" value="Genomic_DNA"/>
</dbReference>
<protein>
    <submittedName>
        <fullName evidence="1">Uncharacterized protein</fullName>
    </submittedName>
</protein>
<keyword evidence="2" id="KW-1185">Reference proteome</keyword>
<name>A0AAD7GGB9_MYCRO</name>
<evidence type="ECO:0000313" key="1">
    <source>
        <dbReference type="EMBL" id="KAJ7693588.1"/>
    </source>
</evidence>
<gene>
    <name evidence="1" type="ORF">B0H17DRAFT_1199710</name>
</gene>
<accession>A0AAD7GGB9</accession>
<comment type="caution">
    <text evidence="1">The sequence shown here is derived from an EMBL/GenBank/DDBJ whole genome shotgun (WGS) entry which is preliminary data.</text>
</comment>
<organism evidence="1 2">
    <name type="scientific">Mycena rosella</name>
    <name type="common">Pink bonnet</name>
    <name type="synonym">Agaricus rosellus</name>
    <dbReference type="NCBI Taxonomy" id="1033263"/>
    <lineage>
        <taxon>Eukaryota</taxon>
        <taxon>Fungi</taxon>
        <taxon>Dikarya</taxon>
        <taxon>Basidiomycota</taxon>
        <taxon>Agaricomycotina</taxon>
        <taxon>Agaricomycetes</taxon>
        <taxon>Agaricomycetidae</taxon>
        <taxon>Agaricales</taxon>
        <taxon>Marasmiineae</taxon>
        <taxon>Mycenaceae</taxon>
        <taxon>Mycena</taxon>
    </lineage>
</organism>
<dbReference type="Proteomes" id="UP001221757">
    <property type="component" value="Unassembled WGS sequence"/>
</dbReference>
<dbReference type="AlphaFoldDB" id="A0AAD7GGB9"/>